<proteinExistence type="predicted"/>
<evidence type="ECO:0000256" key="9">
    <source>
        <dbReference type="ARBA" id="ARBA00022840"/>
    </source>
</evidence>
<keyword evidence="5" id="KW-0597">Phosphoprotein</keyword>
<comment type="catalytic activity">
    <reaction evidence="1">
        <text>ATP + protein L-histidine = ADP + protein N-phospho-L-histidine.</text>
        <dbReference type="EC" id="2.7.13.3"/>
    </reaction>
</comment>
<keyword evidence="12" id="KW-0175">Coiled coil</keyword>
<dbReference type="RefSeq" id="WP_109983373.1">
    <property type="nucleotide sequence ID" value="NZ_QGTD01000004.1"/>
</dbReference>
<evidence type="ECO:0000259" key="15">
    <source>
        <dbReference type="PROSITE" id="PS50109"/>
    </source>
</evidence>
<evidence type="ECO:0000256" key="8">
    <source>
        <dbReference type="ARBA" id="ARBA00022777"/>
    </source>
</evidence>
<dbReference type="SMART" id="SM00388">
    <property type="entry name" value="HisKA"/>
    <property type="match status" value="1"/>
</dbReference>
<dbReference type="InterPro" id="IPR003660">
    <property type="entry name" value="HAMP_dom"/>
</dbReference>
<dbReference type="PANTHER" id="PTHR42878">
    <property type="entry name" value="TWO-COMPONENT HISTIDINE KINASE"/>
    <property type="match status" value="1"/>
</dbReference>
<evidence type="ECO:0000256" key="12">
    <source>
        <dbReference type="SAM" id="Coils"/>
    </source>
</evidence>
<keyword evidence="11 14" id="KW-0472">Membrane</keyword>
<dbReference type="PROSITE" id="PS50885">
    <property type="entry name" value="HAMP"/>
    <property type="match status" value="1"/>
</dbReference>
<protein>
    <recommendedName>
        <fullName evidence="3">histidine kinase</fullName>
        <ecNumber evidence="3">2.7.13.3</ecNumber>
    </recommendedName>
</protein>
<keyword evidence="9" id="KW-0067">ATP-binding</keyword>
<evidence type="ECO:0000256" key="5">
    <source>
        <dbReference type="ARBA" id="ARBA00022553"/>
    </source>
</evidence>
<dbReference type="GO" id="GO:0005886">
    <property type="term" value="C:plasma membrane"/>
    <property type="evidence" value="ECO:0007669"/>
    <property type="project" value="UniProtKB-SubCell"/>
</dbReference>
<evidence type="ECO:0000256" key="1">
    <source>
        <dbReference type="ARBA" id="ARBA00000085"/>
    </source>
</evidence>
<evidence type="ECO:0000256" key="10">
    <source>
        <dbReference type="ARBA" id="ARBA00023012"/>
    </source>
</evidence>
<sequence>MRIGIVLKLFMLTTLLCMLILVIMYIGQTIFFKQYYASQKVEEINTSIESFEKEYLKAEGDVQAIKQLEQGFQQEHTTWITTLDSVGNIKYANDFSVEIDLDSSEYENFSNRTIHVPLYSFIDLEELDRLKFNLEQVEDIFIDGIIIDNTVVPAILTGKNRNVVLENRLLSEELYGQRTEIELVPEESSTRNIKKSQLPAEELLDQKPETEPSPVESSQIFLKGRITDLQLPVGSTIYTNRLFIEKIKQFQVKLLLDKIDISHAQTMDYEENNIQYKLFIRPITDTTGDTSYIFAMTSLQPVDEAVQMLEDYYLYLVLFVLLLIVLASFYYSKKIAKPLLQINDTTNKIASLDFSESIPIRSKDEIGTLSNNINTLSTKLHSYIDQLQQDIEKEKQLESIRKEFISGVSHELKTPLSIMKSCISIIEDGVASDKKDYYFHALKKEVDKMDLLIVDMLELAKFESGTYKMEMDVFPIDESIAYICEQLALEIENKQLHVHQHRSNNNVFANQNRIEQVLTNFITNAIRHTPDNQHIFISTIEDNGRVKVCVENNGAPIAQEQLDKIWDRFYRGDTSRNRAQGGTGLGLAISKNILELHGAEYGVSNTEDGVMFFFYLDKKE</sequence>
<dbReference type="PANTHER" id="PTHR42878:SF3">
    <property type="entry name" value="HISTIDINE PROTEIN KINASE SAES"/>
    <property type="match status" value="1"/>
</dbReference>
<evidence type="ECO:0000256" key="2">
    <source>
        <dbReference type="ARBA" id="ARBA00004651"/>
    </source>
</evidence>
<dbReference type="Gene3D" id="1.10.287.130">
    <property type="match status" value="1"/>
</dbReference>
<keyword evidence="6" id="KW-0808">Transferase</keyword>
<dbReference type="SUPFAM" id="SSF55874">
    <property type="entry name" value="ATPase domain of HSP90 chaperone/DNA topoisomerase II/histidine kinase"/>
    <property type="match status" value="1"/>
</dbReference>
<feature type="domain" description="Histidine kinase" evidence="15">
    <location>
        <begin position="407"/>
        <end position="620"/>
    </location>
</feature>
<dbReference type="FunFam" id="3.30.565.10:FF:000006">
    <property type="entry name" value="Sensor histidine kinase WalK"/>
    <property type="match status" value="1"/>
</dbReference>
<dbReference type="GO" id="GO:0030295">
    <property type="term" value="F:protein kinase activator activity"/>
    <property type="evidence" value="ECO:0007669"/>
    <property type="project" value="TreeGrafter"/>
</dbReference>
<dbReference type="SUPFAM" id="SSF158472">
    <property type="entry name" value="HAMP domain-like"/>
    <property type="match status" value="1"/>
</dbReference>
<dbReference type="OrthoDB" id="9762826at2"/>
<dbReference type="GO" id="GO:0007234">
    <property type="term" value="P:osmosensory signaling via phosphorelay pathway"/>
    <property type="evidence" value="ECO:0007669"/>
    <property type="project" value="TreeGrafter"/>
</dbReference>
<dbReference type="SUPFAM" id="SSF47384">
    <property type="entry name" value="Homodimeric domain of signal transducing histidine kinase"/>
    <property type="match status" value="1"/>
</dbReference>
<evidence type="ECO:0000256" key="4">
    <source>
        <dbReference type="ARBA" id="ARBA00022475"/>
    </source>
</evidence>
<dbReference type="InterPro" id="IPR036890">
    <property type="entry name" value="HATPase_C_sf"/>
</dbReference>
<feature type="coiled-coil region" evidence="12">
    <location>
        <begin position="41"/>
        <end position="68"/>
    </location>
</feature>
<keyword evidence="14" id="KW-0812">Transmembrane</keyword>
<evidence type="ECO:0000313" key="18">
    <source>
        <dbReference type="Proteomes" id="UP000245624"/>
    </source>
</evidence>
<dbReference type="EMBL" id="QGTD01000004">
    <property type="protein sequence ID" value="PWU69995.1"/>
    <property type="molecule type" value="Genomic_DNA"/>
</dbReference>
<evidence type="ECO:0000256" key="14">
    <source>
        <dbReference type="SAM" id="Phobius"/>
    </source>
</evidence>
<dbReference type="InterPro" id="IPR005467">
    <property type="entry name" value="His_kinase_dom"/>
</dbReference>
<dbReference type="PRINTS" id="PR00344">
    <property type="entry name" value="BCTRLSENSOR"/>
</dbReference>
<keyword evidence="18" id="KW-1185">Reference proteome</keyword>
<dbReference type="InterPro" id="IPR003594">
    <property type="entry name" value="HATPase_dom"/>
</dbReference>
<accession>A0A317L2Y3</accession>
<feature type="transmembrane region" description="Helical" evidence="14">
    <location>
        <begin position="7"/>
        <end position="27"/>
    </location>
</feature>
<keyword evidence="8 17" id="KW-0418">Kinase</keyword>
<dbReference type="CDD" id="cd06225">
    <property type="entry name" value="HAMP"/>
    <property type="match status" value="1"/>
</dbReference>
<dbReference type="InterPro" id="IPR036097">
    <property type="entry name" value="HisK_dim/P_sf"/>
</dbReference>
<reference evidence="17 18" key="1">
    <citation type="submission" date="2018-05" db="EMBL/GenBank/DDBJ databases">
        <title>Genomic analysis of Gracilibacillus dipsosauri DD1 reveals novel features of a salt-tolerant amylase.</title>
        <authorList>
            <person name="Deutch C.E."/>
            <person name="Yang S."/>
        </authorList>
    </citation>
    <scope>NUCLEOTIDE SEQUENCE [LARGE SCALE GENOMIC DNA]</scope>
    <source>
        <strain evidence="17 18">DD1</strain>
    </source>
</reference>
<comment type="caution">
    <text evidence="17">The sequence shown here is derived from an EMBL/GenBank/DDBJ whole genome shotgun (WGS) entry which is preliminary data.</text>
</comment>
<dbReference type="Gene3D" id="6.10.340.10">
    <property type="match status" value="1"/>
</dbReference>
<dbReference type="InterPro" id="IPR050351">
    <property type="entry name" value="BphY/WalK/GraS-like"/>
</dbReference>
<dbReference type="Pfam" id="PF02518">
    <property type="entry name" value="HATPase_c"/>
    <property type="match status" value="1"/>
</dbReference>
<evidence type="ECO:0000313" key="17">
    <source>
        <dbReference type="EMBL" id="PWU69995.1"/>
    </source>
</evidence>
<name>A0A317L2Y3_9BACI</name>
<dbReference type="InterPro" id="IPR004358">
    <property type="entry name" value="Sig_transdc_His_kin-like_C"/>
</dbReference>
<dbReference type="GO" id="GO:0000156">
    <property type="term" value="F:phosphorelay response regulator activity"/>
    <property type="evidence" value="ECO:0007669"/>
    <property type="project" value="TreeGrafter"/>
</dbReference>
<dbReference type="SMART" id="SM00304">
    <property type="entry name" value="HAMP"/>
    <property type="match status" value="1"/>
</dbReference>
<dbReference type="SMART" id="SM00387">
    <property type="entry name" value="HATPase_c"/>
    <property type="match status" value="1"/>
</dbReference>
<dbReference type="Gene3D" id="3.30.565.10">
    <property type="entry name" value="Histidine kinase-like ATPase, C-terminal domain"/>
    <property type="match status" value="1"/>
</dbReference>
<dbReference type="GO" id="GO:0005524">
    <property type="term" value="F:ATP binding"/>
    <property type="evidence" value="ECO:0007669"/>
    <property type="project" value="UniProtKB-KW"/>
</dbReference>
<dbReference type="Proteomes" id="UP000245624">
    <property type="component" value="Unassembled WGS sequence"/>
</dbReference>
<comment type="subcellular location">
    <subcellularLocation>
        <location evidence="2">Cell membrane</location>
        <topology evidence="2">Multi-pass membrane protein</topology>
    </subcellularLocation>
</comment>
<keyword evidence="14" id="KW-1133">Transmembrane helix</keyword>
<evidence type="ECO:0000256" key="3">
    <source>
        <dbReference type="ARBA" id="ARBA00012438"/>
    </source>
</evidence>
<evidence type="ECO:0000259" key="16">
    <source>
        <dbReference type="PROSITE" id="PS50885"/>
    </source>
</evidence>
<dbReference type="CDD" id="cd00082">
    <property type="entry name" value="HisKA"/>
    <property type="match status" value="1"/>
</dbReference>
<dbReference type="Pfam" id="PF00512">
    <property type="entry name" value="HisKA"/>
    <property type="match status" value="1"/>
</dbReference>
<dbReference type="GO" id="GO:0000155">
    <property type="term" value="F:phosphorelay sensor kinase activity"/>
    <property type="evidence" value="ECO:0007669"/>
    <property type="project" value="InterPro"/>
</dbReference>
<evidence type="ECO:0000256" key="7">
    <source>
        <dbReference type="ARBA" id="ARBA00022741"/>
    </source>
</evidence>
<evidence type="ECO:0000256" key="13">
    <source>
        <dbReference type="SAM" id="MobiDB-lite"/>
    </source>
</evidence>
<dbReference type="AlphaFoldDB" id="A0A317L2Y3"/>
<dbReference type="InterPro" id="IPR003661">
    <property type="entry name" value="HisK_dim/P_dom"/>
</dbReference>
<gene>
    <name evidence="17" type="ORF">DLJ74_03475</name>
</gene>
<evidence type="ECO:0000256" key="11">
    <source>
        <dbReference type="ARBA" id="ARBA00023136"/>
    </source>
</evidence>
<feature type="domain" description="HAMP" evidence="16">
    <location>
        <begin position="333"/>
        <end position="385"/>
    </location>
</feature>
<feature type="transmembrane region" description="Helical" evidence="14">
    <location>
        <begin position="312"/>
        <end position="331"/>
    </location>
</feature>
<feature type="region of interest" description="Disordered" evidence="13">
    <location>
        <begin position="192"/>
        <end position="216"/>
    </location>
</feature>
<keyword evidence="4" id="KW-1003">Cell membrane</keyword>
<keyword evidence="7" id="KW-0547">Nucleotide-binding</keyword>
<keyword evidence="10" id="KW-0902">Two-component regulatory system</keyword>
<dbReference type="Pfam" id="PF00672">
    <property type="entry name" value="HAMP"/>
    <property type="match status" value="1"/>
</dbReference>
<evidence type="ECO:0000256" key="6">
    <source>
        <dbReference type="ARBA" id="ARBA00022679"/>
    </source>
</evidence>
<dbReference type="EC" id="2.7.13.3" evidence="3"/>
<organism evidence="17 18">
    <name type="scientific">Gracilibacillus dipsosauri</name>
    <dbReference type="NCBI Taxonomy" id="178340"/>
    <lineage>
        <taxon>Bacteria</taxon>
        <taxon>Bacillati</taxon>
        <taxon>Bacillota</taxon>
        <taxon>Bacilli</taxon>
        <taxon>Bacillales</taxon>
        <taxon>Bacillaceae</taxon>
        <taxon>Gracilibacillus</taxon>
    </lineage>
</organism>
<dbReference type="PROSITE" id="PS50109">
    <property type="entry name" value="HIS_KIN"/>
    <property type="match status" value="1"/>
</dbReference>